<dbReference type="InterPro" id="IPR000120">
    <property type="entry name" value="Amidase"/>
</dbReference>
<protein>
    <submittedName>
        <fullName evidence="2">Amidase</fullName>
    </submittedName>
</protein>
<evidence type="ECO:0000313" key="2">
    <source>
        <dbReference type="EMBL" id="KAB1185511.1"/>
    </source>
</evidence>
<dbReference type="GO" id="GO:0003824">
    <property type="term" value="F:catalytic activity"/>
    <property type="evidence" value="ECO:0007669"/>
    <property type="project" value="InterPro"/>
</dbReference>
<evidence type="ECO:0000259" key="1">
    <source>
        <dbReference type="Pfam" id="PF01425"/>
    </source>
</evidence>
<dbReference type="Pfam" id="PF01425">
    <property type="entry name" value="Amidase"/>
    <property type="match status" value="1"/>
</dbReference>
<dbReference type="InterPro" id="IPR036928">
    <property type="entry name" value="AS_sf"/>
</dbReference>
<gene>
    <name evidence="2" type="ORF">Hfx1149_15800</name>
</gene>
<dbReference type="PANTHER" id="PTHR11895:SF67">
    <property type="entry name" value="AMIDASE DOMAIN-CONTAINING PROTEIN"/>
    <property type="match status" value="1"/>
</dbReference>
<name>A0A643JYW0_9EURY</name>
<dbReference type="Gene3D" id="3.90.1300.10">
    <property type="entry name" value="Amidase signature (AS) domain"/>
    <property type="match status" value="1"/>
</dbReference>
<organism evidence="2">
    <name type="scientific">Haloferax sp. CBA1149</name>
    <dbReference type="NCBI Taxonomy" id="2650753"/>
    <lineage>
        <taxon>Archaea</taxon>
        <taxon>Methanobacteriati</taxon>
        <taxon>Methanobacteriota</taxon>
        <taxon>Stenosarchaea group</taxon>
        <taxon>Halobacteria</taxon>
        <taxon>Halobacteriales</taxon>
        <taxon>Haloferacaceae</taxon>
        <taxon>Haloferax</taxon>
    </lineage>
</organism>
<proteinExistence type="predicted"/>
<dbReference type="SUPFAM" id="SSF75304">
    <property type="entry name" value="Amidase signature (AS) enzymes"/>
    <property type="match status" value="1"/>
</dbReference>
<accession>A0A643JYW0</accession>
<dbReference type="PANTHER" id="PTHR11895">
    <property type="entry name" value="TRANSAMIDASE"/>
    <property type="match status" value="1"/>
</dbReference>
<feature type="domain" description="Amidase" evidence="1">
    <location>
        <begin position="24"/>
        <end position="419"/>
    </location>
</feature>
<comment type="caution">
    <text evidence="2">The sequence shown here is derived from an EMBL/GenBank/DDBJ whole genome shotgun (WGS) entry which is preliminary data.</text>
</comment>
<dbReference type="InterPro" id="IPR023631">
    <property type="entry name" value="Amidase_dom"/>
</dbReference>
<reference evidence="2" key="1">
    <citation type="submission" date="2019-09" db="EMBL/GenBank/DDBJ databases">
        <title>Genomic analysis of Haloferax sp. CBA1149.</title>
        <authorList>
            <person name="Roh S.W."/>
        </authorList>
    </citation>
    <scope>NUCLEOTIDE SEQUENCE</scope>
    <source>
        <strain evidence="2">CBA1149</strain>
    </source>
</reference>
<dbReference type="RefSeq" id="WP_151139682.1">
    <property type="nucleotide sequence ID" value="NZ_VZUS01000004.1"/>
</dbReference>
<dbReference type="AlphaFoldDB" id="A0A643JYW0"/>
<dbReference type="EMBL" id="VZUS01000004">
    <property type="protein sequence ID" value="KAB1185511.1"/>
    <property type="molecule type" value="Genomic_DNA"/>
</dbReference>
<sequence>MVYSEPLGNAITELRYGQLTVADYVERLRKRFDELEPQIESFVPEDGRWERVLSDADELEARFPNPADRPPLYGVPIGVKDIFHVDGLPTHAGSALPPDVLTGQQGEAVQRMRDAGALVLGKTVTTEFAYFEPGPTRNPHDTAHTPGGSSSGSAAAVAAGLCPFAFGTQTVGSVIRPAAFCGVVGYKPSYGRIPISGVIPFSESVDHVGFFTQDTEGAELAAACLCDNWRQLPSQREKPVLGVPEGAYLDQASDEGRQGFETHLELLRDAGFDVVDVPILEDIESINERHERLNAAELALAHEAWYEAYGDEYSETTRKLIEEGRTIPTKALARGRQSRLELRERFETAMNDAGVDLWIAPSAPGPAPTGIDSTGDPVMNLPWTHSGLPTIALPGTTSADGLPLGVQCAAPFGADERLLDWSHALASALT</sequence>